<sequence length="243" mass="27880">MSDSVLNFHRYRSPAKRRPKKHELSSRILVVMSRRGPRRSRASLADISQIVRYETSGIERNGWRSCQVSRHEAEGTVCSYWTQSGLCRQLIFGQGEPGLGGEETRLACVTRYREVTVVSRTIPLEANVYPLTGRARVDSDLEKRGVLSSQLAYRNAGIPPKPELTLRDACLQDSHARYRTGYNAIETNRWMVRWSENVIRTREKTYSLSIIRVQAPERALQSLRCQVHSRRCINQHLGRGLQN</sequence>
<evidence type="ECO:0000313" key="3">
    <source>
        <dbReference type="Proteomes" id="UP001175228"/>
    </source>
</evidence>
<evidence type="ECO:0000313" key="2">
    <source>
        <dbReference type="EMBL" id="KAK0497295.1"/>
    </source>
</evidence>
<reference evidence="2" key="1">
    <citation type="submission" date="2023-06" db="EMBL/GenBank/DDBJ databases">
        <authorList>
            <consortium name="Lawrence Berkeley National Laboratory"/>
            <person name="Ahrendt S."/>
            <person name="Sahu N."/>
            <person name="Indic B."/>
            <person name="Wong-Bajracharya J."/>
            <person name="Merenyi Z."/>
            <person name="Ke H.-M."/>
            <person name="Monk M."/>
            <person name="Kocsube S."/>
            <person name="Drula E."/>
            <person name="Lipzen A."/>
            <person name="Balint B."/>
            <person name="Henrissat B."/>
            <person name="Andreopoulos B."/>
            <person name="Martin F.M."/>
            <person name="Harder C.B."/>
            <person name="Rigling D."/>
            <person name="Ford K.L."/>
            <person name="Foster G.D."/>
            <person name="Pangilinan J."/>
            <person name="Papanicolaou A."/>
            <person name="Barry K."/>
            <person name="LaButti K."/>
            <person name="Viragh M."/>
            <person name="Koriabine M."/>
            <person name="Yan M."/>
            <person name="Riley R."/>
            <person name="Champramary S."/>
            <person name="Plett K.L."/>
            <person name="Tsai I.J."/>
            <person name="Slot J."/>
            <person name="Sipos G."/>
            <person name="Plett J."/>
            <person name="Nagy L.G."/>
            <person name="Grigoriev I.V."/>
        </authorList>
    </citation>
    <scope>NUCLEOTIDE SEQUENCE</scope>
    <source>
        <strain evidence="2">HWK02</strain>
    </source>
</reference>
<dbReference type="AlphaFoldDB" id="A0AA39UXN4"/>
<name>A0AA39UXN4_9AGAR</name>
<gene>
    <name evidence="2" type="ORF">EDD18DRAFT_1161519</name>
</gene>
<organism evidence="2 3">
    <name type="scientific">Armillaria luteobubalina</name>
    <dbReference type="NCBI Taxonomy" id="153913"/>
    <lineage>
        <taxon>Eukaryota</taxon>
        <taxon>Fungi</taxon>
        <taxon>Dikarya</taxon>
        <taxon>Basidiomycota</taxon>
        <taxon>Agaricomycotina</taxon>
        <taxon>Agaricomycetes</taxon>
        <taxon>Agaricomycetidae</taxon>
        <taxon>Agaricales</taxon>
        <taxon>Marasmiineae</taxon>
        <taxon>Physalacriaceae</taxon>
        <taxon>Armillaria</taxon>
    </lineage>
</organism>
<keyword evidence="3" id="KW-1185">Reference proteome</keyword>
<evidence type="ECO:0000256" key="1">
    <source>
        <dbReference type="SAM" id="MobiDB-lite"/>
    </source>
</evidence>
<accession>A0AA39UXN4</accession>
<comment type="caution">
    <text evidence="2">The sequence shown here is derived from an EMBL/GenBank/DDBJ whole genome shotgun (WGS) entry which is preliminary data.</text>
</comment>
<feature type="compositionally biased region" description="Basic residues" evidence="1">
    <location>
        <begin position="9"/>
        <end position="21"/>
    </location>
</feature>
<feature type="region of interest" description="Disordered" evidence="1">
    <location>
        <begin position="1"/>
        <end position="22"/>
    </location>
</feature>
<dbReference type="EMBL" id="JAUEPU010000013">
    <property type="protein sequence ID" value="KAK0497295.1"/>
    <property type="molecule type" value="Genomic_DNA"/>
</dbReference>
<proteinExistence type="predicted"/>
<protein>
    <submittedName>
        <fullName evidence="2">Uncharacterized protein</fullName>
    </submittedName>
</protein>
<dbReference type="Proteomes" id="UP001175228">
    <property type="component" value="Unassembled WGS sequence"/>
</dbReference>